<dbReference type="PANTHER" id="PTHR32552:SF68">
    <property type="entry name" value="FERRICHROME OUTER MEMBRANE TRANSPORTER_PHAGE RECEPTOR"/>
    <property type="match status" value="1"/>
</dbReference>
<dbReference type="PANTHER" id="PTHR32552">
    <property type="entry name" value="FERRICHROME IRON RECEPTOR-RELATED"/>
    <property type="match status" value="1"/>
</dbReference>
<dbReference type="InterPro" id="IPR012910">
    <property type="entry name" value="Plug_dom"/>
</dbReference>
<dbReference type="Gene3D" id="2.170.130.10">
    <property type="entry name" value="TonB-dependent receptor, plug domain"/>
    <property type="match status" value="1"/>
</dbReference>
<dbReference type="NCBIfam" id="TIGR01783">
    <property type="entry name" value="TonB-siderophor"/>
    <property type="match status" value="1"/>
</dbReference>
<protein>
    <submittedName>
        <fullName evidence="18">TonB-dependent siderophore receptor</fullName>
    </submittedName>
</protein>
<dbReference type="Gene3D" id="3.55.50.30">
    <property type="match status" value="1"/>
</dbReference>
<dbReference type="PROSITE" id="PS52016">
    <property type="entry name" value="TONB_DEPENDENT_REC_3"/>
    <property type="match status" value="1"/>
</dbReference>
<dbReference type="InterPro" id="IPR037066">
    <property type="entry name" value="Plug_dom_sf"/>
</dbReference>
<keyword evidence="12 18" id="KW-0675">Receptor</keyword>
<evidence type="ECO:0000256" key="10">
    <source>
        <dbReference type="ARBA" id="ARBA00023077"/>
    </source>
</evidence>
<dbReference type="SMART" id="SM00965">
    <property type="entry name" value="STN"/>
    <property type="match status" value="1"/>
</dbReference>
<dbReference type="Gene3D" id="2.40.170.20">
    <property type="entry name" value="TonB-dependent receptor, beta-barrel domain"/>
    <property type="match status" value="1"/>
</dbReference>
<evidence type="ECO:0000256" key="16">
    <source>
        <dbReference type="SAM" id="SignalP"/>
    </source>
</evidence>
<dbReference type="RefSeq" id="WP_180281943.1">
    <property type="nucleotide sequence ID" value="NZ_JABFDB010000006.1"/>
</dbReference>
<organism evidence="18 19">
    <name type="scientific">Azospirillum oleiclasticum</name>
    <dbReference type="NCBI Taxonomy" id="2735135"/>
    <lineage>
        <taxon>Bacteria</taxon>
        <taxon>Pseudomonadati</taxon>
        <taxon>Pseudomonadota</taxon>
        <taxon>Alphaproteobacteria</taxon>
        <taxon>Rhodospirillales</taxon>
        <taxon>Azospirillaceae</taxon>
        <taxon>Azospirillum</taxon>
    </lineage>
</organism>
<comment type="subcellular location">
    <subcellularLocation>
        <location evidence="1 14">Cell outer membrane</location>
        <topology evidence="1 14">Multi-pass membrane protein</topology>
    </subcellularLocation>
</comment>
<keyword evidence="3 14" id="KW-0813">Transport</keyword>
<evidence type="ECO:0000256" key="2">
    <source>
        <dbReference type="ARBA" id="ARBA00009810"/>
    </source>
</evidence>
<evidence type="ECO:0000256" key="5">
    <source>
        <dbReference type="ARBA" id="ARBA00022496"/>
    </source>
</evidence>
<dbReference type="EMBL" id="JABFDB010000006">
    <property type="protein sequence ID" value="NYZ20175.1"/>
    <property type="molecule type" value="Genomic_DNA"/>
</dbReference>
<keyword evidence="8" id="KW-0408">Iron</keyword>
<evidence type="ECO:0000256" key="3">
    <source>
        <dbReference type="ARBA" id="ARBA00022448"/>
    </source>
</evidence>
<reference evidence="18 19" key="1">
    <citation type="submission" date="2020-05" db="EMBL/GenBank/DDBJ databases">
        <title>Azospirillum oleiclasticum sp. nov, a nitrogen-fixing and heavy crude oil-emulsifying bacterium isolated from the crude oil of Yumen Oilfield.</title>
        <authorList>
            <person name="Wu D."/>
            <person name="Cai M."/>
            <person name="Zhang X."/>
        </authorList>
    </citation>
    <scope>NUCLEOTIDE SEQUENCE [LARGE SCALE GENOMIC DNA]</scope>
    <source>
        <strain evidence="18 19">ROY-1-1-2</strain>
    </source>
</reference>
<dbReference type="InterPro" id="IPR036942">
    <property type="entry name" value="Beta-barrel_TonB_sf"/>
</dbReference>
<evidence type="ECO:0000256" key="6">
    <source>
        <dbReference type="ARBA" id="ARBA00022692"/>
    </source>
</evidence>
<keyword evidence="10 15" id="KW-0798">TonB box</keyword>
<keyword evidence="11 14" id="KW-0472">Membrane</keyword>
<evidence type="ECO:0000256" key="8">
    <source>
        <dbReference type="ARBA" id="ARBA00023004"/>
    </source>
</evidence>
<keyword evidence="4 14" id="KW-1134">Transmembrane beta strand</keyword>
<dbReference type="Pfam" id="PF07715">
    <property type="entry name" value="Plug"/>
    <property type="match status" value="1"/>
</dbReference>
<evidence type="ECO:0000256" key="7">
    <source>
        <dbReference type="ARBA" id="ARBA00022729"/>
    </source>
</evidence>
<gene>
    <name evidence="18" type="ORF">HND93_10670</name>
</gene>
<keyword evidence="6 14" id="KW-0812">Transmembrane</keyword>
<comment type="similarity">
    <text evidence="2 14 15">Belongs to the TonB-dependent receptor family.</text>
</comment>
<proteinExistence type="inferred from homology"/>
<keyword evidence="7 16" id="KW-0732">Signal</keyword>
<evidence type="ECO:0000256" key="14">
    <source>
        <dbReference type="PROSITE-ProRule" id="PRU01360"/>
    </source>
</evidence>
<dbReference type="Pfam" id="PF07660">
    <property type="entry name" value="STN"/>
    <property type="match status" value="1"/>
</dbReference>
<dbReference type="InterPro" id="IPR039426">
    <property type="entry name" value="TonB-dep_rcpt-like"/>
</dbReference>
<keyword evidence="19" id="KW-1185">Reference proteome</keyword>
<sequence length="816" mass="86994">MNKGLSAKAGGCGRKSLLRAVLLSSALLGAGTVATLPATAAAQTASQPFDIRPQGLPSALTAFSTASGWEVGVAAEVARDVTSPGVSGTMPAEEALRRLLSGTGVTYRMSGARSAVLVRAPSGSLMLDPVTVEGTGERATGPVMGYVARQSAMATKTDTPLIETPQSVSVVTRDQMDAQAVRNLADALNYTSGVMTARNGDASSFGGDGIQVRGFGGDGTTGVSFNEYLDGLRLKGSGYVTSGLDPYLFERVEVLKGPASVLFGQTSPGGLVNMVTKQPSPNARHELVLQAGSDDRYQGAIDIGGDVTPDKRLSYRFAGVLLDSDGQTDFTERRRVAAAPTLTFRPTDDTELTLIALYQNDDFSGSPLNFLPSQGTLTANPNGKLPISFFAGDPNFNSWDRTTASIGYRFQHRFDDTWTVRQNARYLHNDLNYRGLYAGALLADMRTLRRNTFSLDERSWDVTVDNQLQASFDTGPVKHTALFGVDIQRLRSDTLRGLAAAPNLDIFAPVYGLAIPNPPIYQSIATSLSQTGVYLQDQLKLDRLVLVLGGRKDWAESKQRNRLTGATSSQQDDAFTGRVGALYLFDNGVAPYASYSESFEPVTGTSYSGSAFEPTSGQQYEVGVKVQPTGMNSLFTLSAFHLTQQNVTTTDPDHAGFSVQTGEVRSRGIEAEARVSLAEGLNLVAAYTWLDAEVTESNDGNKGNTPVAVPSHTASAWVDHTVQAGPLTGVGGGIGVRYVGSTWGDTANTLKVPSHTLVDAALRYDLSQLNPNLQGVQLAINANNLFDKEYVSACTRATSCYYGQGRTVIGSLRYSW</sequence>
<comment type="caution">
    <text evidence="18">The sequence shown here is derived from an EMBL/GenBank/DDBJ whole genome shotgun (WGS) entry which is preliminary data.</text>
</comment>
<feature type="domain" description="Secretin/TonB short N-terminal" evidence="17">
    <location>
        <begin position="69"/>
        <end position="120"/>
    </location>
</feature>
<evidence type="ECO:0000256" key="13">
    <source>
        <dbReference type="ARBA" id="ARBA00023237"/>
    </source>
</evidence>
<evidence type="ECO:0000256" key="1">
    <source>
        <dbReference type="ARBA" id="ARBA00004571"/>
    </source>
</evidence>
<dbReference type="InterPro" id="IPR000531">
    <property type="entry name" value="Beta-barrel_TonB"/>
</dbReference>
<keyword evidence="5" id="KW-0410">Iron transport</keyword>
<evidence type="ECO:0000256" key="9">
    <source>
        <dbReference type="ARBA" id="ARBA00023065"/>
    </source>
</evidence>
<evidence type="ECO:0000256" key="15">
    <source>
        <dbReference type="RuleBase" id="RU003357"/>
    </source>
</evidence>
<evidence type="ECO:0000313" key="18">
    <source>
        <dbReference type="EMBL" id="NYZ20175.1"/>
    </source>
</evidence>
<evidence type="ECO:0000256" key="11">
    <source>
        <dbReference type="ARBA" id="ARBA00023136"/>
    </source>
</evidence>
<dbReference type="InterPro" id="IPR011662">
    <property type="entry name" value="Secretin/TonB_short_N"/>
</dbReference>
<name>A0ABX2T776_9PROT</name>
<dbReference type="SUPFAM" id="SSF56935">
    <property type="entry name" value="Porins"/>
    <property type="match status" value="1"/>
</dbReference>
<dbReference type="Pfam" id="PF00593">
    <property type="entry name" value="TonB_dep_Rec_b-barrel"/>
    <property type="match status" value="1"/>
</dbReference>
<dbReference type="CDD" id="cd01347">
    <property type="entry name" value="ligand_gated_channel"/>
    <property type="match status" value="1"/>
</dbReference>
<keyword evidence="9" id="KW-0406">Ion transport</keyword>
<feature type="signal peptide" evidence="16">
    <location>
        <begin position="1"/>
        <end position="40"/>
    </location>
</feature>
<accession>A0ABX2T776</accession>
<dbReference type="Proteomes" id="UP000584642">
    <property type="component" value="Unassembled WGS sequence"/>
</dbReference>
<evidence type="ECO:0000259" key="17">
    <source>
        <dbReference type="SMART" id="SM00965"/>
    </source>
</evidence>
<feature type="chain" id="PRO_5046011445" evidence="16">
    <location>
        <begin position="41"/>
        <end position="816"/>
    </location>
</feature>
<evidence type="ECO:0000256" key="12">
    <source>
        <dbReference type="ARBA" id="ARBA00023170"/>
    </source>
</evidence>
<evidence type="ECO:0000256" key="4">
    <source>
        <dbReference type="ARBA" id="ARBA00022452"/>
    </source>
</evidence>
<evidence type="ECO:0000313" key="19">
    <source>
        <dbReference type="Proteomes" id="UP000584642"/>
    </source>
</evidence>
<dbReference type="InterPro" id="IPR010105">
    <property type="entry name" value="TonB_sidphr_rcpt"/>
</dbReference>
<keyword evidence="13 14" id="KW-0998">Cell outer membrane</keyword>